<keyword evidence="3" id="KW-1185">Reference proteome</keyword>
<reference evidence="2" key="1">
    <citation type="submission" date="2020-11" db="EMBL/GenBank/DDBJ databases">
        <authorList>
            <consortium name="DOE Joint Genome Institute"/>
            <person name="Ahrendt S."/>
            <person name="Riley R."/>
            <person name="Andreopoulos W."/>
            <person name="Labutti K."/>
            <person name="Pangilinan J."/>
            <person name="Ruiz-Duenas F.J."/>
            <person name="Barrasa J.M."/>
            <person name="Sanchez-Garcia M."/>
            <person name="Camarero S."/>
            <person name="Miyauchi S."/>
            <person name="Serrano A."/>
            <person name="Linde D."/>
            <person name="Babiker R."/>
            <person name="Drula E."/>
            <person name="Ayuso-Fernandez I."/>
            <person name="Pacheco R."/>
            <person name="Padilla G."/>
            <person name="Ferreira P."/>
            <person name="Barriuso J."/>
            <person name="Kellner H."/>
            <person name="Castanera R."/>
            <person name="Alfaro M."/>
            <person name="Ramirez L."/>
            <person name="Pisabarro A.G."/>
            <person name="Kuo A."/>
            <person name="Tritt A."/>
            <person name="Lipzen A."/>
            <person name="He G."/>
            <person name="Yan M."/>
            <person name="Ng V."/>
            <person name="Cullen D."/>
            <person name="Martin F."/>
            <person name="Rosso M.-N."/>
            <person name="Henrissat B."/>
            <person name="Hibbett D."/>
            <person name="Martinez A.T."/>
            <person name="Grigoriev I.V."/>
        </authorList>
    </citation>
    <scope>NUCLEOTIDE SEQUENCE</scope>
    <source>
        <strain evidence="2">MF-IS2</strain>
    </source>
</reference>
<feature type="compositionally biased region" description="Pro residues" evidence="1">
    <location>
        <begin position="250"/>
        <end position="262"/>
    </location>
</feature>
<dbReference type="OrthoDB" id="5411533at2759"/>
<feature type="compositionally biased region" description="Basic and acidic residues" evidence="1">
    <location>
        <begin position="142"/>
        <end position="153"/>
    </location>
</feature>
<sequence length="330" mass="36612">MKPPSMVLDEDINGFRATQKKRHVGKGKHKKNKNAPVVPTWDPSEPYDPLRANDYNEYKIWKQKDRIERRERLIEERRMEERKRMRRGGAYSDSDGTHSEDERPPRKAGRYEEHYDRWSRKDDVRDLEHDDDKAMDITPVAVDRDLTGDEAYQRRLAMSKGFQPPSPPPTLEPQQQQQPDVTTQGTDIPGIGRAPLHPAPKDETGEEAYLRRLAMSTMNVNRQAQPQPQRPPSPPPPRSPSPPSLSFNPFAPPSVPPPPPPGSAFGAVGGGMPGLNDIEEKKKAAAAIAAKLGALAALAPPPSTSAPAVESSMSPSTVIPPSTEEKRYAP</sequence>
<name>A0A9P5XHK6_9AGAR</name>
<feature type="compositionally biased region" description="Low complexity" evidence="1">
    <location>
        <begin position="172"/>
        <end position="186"/>
    </location>
</feature>
<evidence type="ECO:0000313" key="3">
    <source>
        <dbReference type="Proteomes" id="UP000807342"/>
    </source>
</evidence>
<feature type="region of interest" description="Disordered" evidence="1">
    <location>
        <begin position="298"/>
        <end position="330"/>
    </location>
</feature>
<proteinExistence type="predicted"/>
<dbReference type="Proteomes" id="UP000807342">
    <property type="component" value="Unassembled WGS sequence"/>
</dbReference>
<gene>
    <name evidence="2" type="ORF">P691DRAFT_412492</name>
</gene>
<evidence type="ECO:0000256" key="1">
    <source>
        <dbReference type="SAM" id="MobiDB-lite"/>
    </source>
</evidence>
<feature type="region of interest" description="Disordered" evidence="1">
    <location>
        <begin position="69"/>
        <end position="271"/>
    </location>
</feature>
<dbReference type="EMBL" id="MU151092">
    <property type="protein sequence ID" value="KAF9451084.1"/>
    <property type="molecule type" value="Genomic_DNA"/>
</dbReference>
<feature type="compositionally biased region" description="Basic and acidic residues" evidence="1">
    <location>
        <begin position="95"/>
        <end position="135"/>
    </location>
</feature>
<comment type="caution">
    <text evidence="2">The sequence shown here is derived from an EMBL/GenBank/DDBJ whole genome shotgun (WGS) entry which is preliminary data.</text>
</comment>
<feature type="compositionally biased region" description="Pro residues" evidence="1">
    <location>
        <begin position="228"/>
        <end position="243"/>
    </location>
</feature>
<dbReference type="AlphaFoldDB" id="A0A9P5XHK6"/>
<feature type="compositionally biased region" description="Basic residues" evidence="1">
    <location>
        <begin position="18"/>
        <end position="33"/>
    </location>
</feature>
<organism evidence="2 3">
    <name type="scientific">Macrolepiota fuliginosa MF-IS2</name>
    <dbReference type="NCBI Taxonomy" id="1400762"/>
    <lineage>
        <taxon>Eukaryota</taxon>
        <taxon>Fungi</taxon>
        <taxon>Dikarya</taxon>
        <taxon>Basidiomycota</taxon>
        <taxon>Agaricomycotina</taxon>
        <taxon>Agaricomycetes</taxon>
        <taxon>Agaricomycetidae</taxon>
        <taxon>Agaricales</taxon>
        <taxon>Agaricineae</taxon>
        <taxon>Agaricaceae</taxon>
        <taxon>Macrolepiota</taxon>
    </lineage>
</organism>
<accession>A0A9P5XHK6</accession>
<feature type="region of interest" description="Disordered" evidence="1">
    <location>
        <begin position="1"/>
        <end position="51"/>
    </location>
</feature>
<evidence type="ECO:0000313" key="2">
    <source>
        <dbReference type="EMBL" id="KAF9451084.1"/>
    </source>
</evidence>
<protein>
    <submittedName>
        <fullName evidence="2">Uncharacterized protein</fullName>
    </submittedName>
</protein>
<feature type="compositionally biased region" description="Basic and acidic residues" evidence="1">
    <location>
        <begin position="69"/>
        <end position="83"/>
    </location>
</feature>